<evidence type="ECO:0000256" key="4">
    <source>
        <dbReference type="HAMAP-Rule" id="MF_01401"/>
    </source>
</evidence>
<dbReference type="EMBL" id="JAACAK010000098">
    <property type="protein sequence ID" value="NIR75878.1"/>
    <property type="molecule type" value="Genomic_DNA"/>
</dbReference>
<dbReference type="NCBIfam" id="TIGR00401">
    <property type="entry name" value="msrA"/>
    <property type="match status" value="1"/>
</dbReference>
<dbReference type="Proteomes" id="UP000702544">
    <property type="component" value="Unassembled WGS sequence"/>
</dbReference>
<comment type="catalytic activity">
    <reaction evidence="2 4">
        <text>L-methionyl-[protein] + [thioredoxin]-disulfide + H2O = L-methionyl-(S)-S-oxide-[protein] + [thioredoxin]-dithiol</text>
        <dbReference type="Rhea" id="RHEA:14217"/>
        <dbReference type="Rhea" id="RHEA-COMP:10698"/>
        <dbReference type="Rhea" id="RHEA-COMP:10700"/>
        <dbReference type="Rhea" id="RHEA-COMP:12313"/>
        <dbReference type="Rhea" id="RHEA-COMP:12315"/>
        <dbReference type="ChEBI" id="CHEBI:15377"/>
        <dbReference type="ChEBI" id="CHEBI:16044"/>
        <dbReference type="ChEBI" id="CHEBI:29950"/>
        <dbReference type="ChEBI" id="CHEBI:44120"/>
        <dbReference type="ChEBI" id="CHEBI:50058"/>
        <dbReference type="EC" id="1.8.4.11"/>
    </reaction>
</comment>
<evidence type="ECO:0000259" key="5">
    <source>
        <dbReference type="Pfam" id="PF01625"/>
    </source>
</evidence>
<comment type="similarity">
    <text evidence="4">Belongs to the MsrA Met sulfoxide reductase family.</text>
</comment>
<name>A0AAE4Z906_9BACT</name>
<dbReference type="SUPFAM" id="SSF55068">
    <property type="entry name" value="Peptide methionine sulfoxide reductase"/>
    <property type="match status" value="1"/>
</dbReference>
<reference evidence="6 7" key="1">
    <citation type="submission" date="2020-01" db="EMBL/GenBank/DDBJ databases">
        <title>Genomes assembled from Gulf of Kutch pelagic sediment metagenomes.</title>
        <authorList>
            <person name="Chandrashekar M."/>
            <person name="Mahajan M.S."/>
            <person name="Dave K.J."/>
            <person name="Vatsa P."/>
            <person name="Nathani N.M."/>
        </authorList>
    </citation>
    <scope>NUCLEOTIDE SEQUENCE [LARGE SCALE GENOMIC DNA]</scope>
    <source>
        <strain evidence="6">KS3-K002</strain>
    </source>
</reference>
<dbReference type="PANTHER" id="PTHR43774">
    <property type="entry name" value="PEPTIDE METHIONINE SULFOXIDE REDUCTASE"/>
    <property type="match status" value="1"/>
</dbReference>
<dbReference type="EC" id="1.8.4.11" evidence="4"/>
<evidence type="ECO:0000256" key="3">
    <source>
        <dbReference type="ARBA" id="ARBA00048782"/>
    </source>
</evidence>
<evidence type="ECO:0000256" key="1">
    <source>
        <dbReference type="ARBA" id="ARBA00023002"/>
    </source>
</evidence>
<dbReference type="Gene3D" id="3.30.1060.10">
    <property type="entry name" value="Peptide methionine sulphoxide reductase MsrA"/>
    <property type="match status" value="1"/>
</dbReference>
<feature type="active site" evidence="4">
    <location>
        <position position="48"/>
    </location>
</feature>
<keyword evidence="1 4" id="KW-0560">Oxidoreductase</keyword>
<dbReference type="HAMAP" id="MF_01401">
    <property type="entry name" value="MsrA"/>
    <property type="match status" value="1"/>
</dbReference>
<organism evidence="6 7">
    <name type="scientific">Candidatus Kutchimonas denitrificans</name>
    <dbReference type="NCBI Taxonomy" id="3056748"/>
    <lineage>
        <taxon>Bacteria</taxon>
        <taxon>Pseudomonadati</taxon>
        <taxon>Gemmatimonadota</taxon>
        <taxon>Gemmatimonadia</taxon>
        <taxon>Candidatus Palauibacterales</taxon>
        <taxon>Candidatus Palauibacteraceae</taxon>
        <taxon>Candidatus Kutchimonas</taxon>
    </lineage>
</organism>
<feature type="domain" description="Peptide methionine sulphoxide reductase MsrA" evidence="5">
    <location>
        <begin position="41"/>
        <end position="192"/>
    </location>
</feature>
<dbReference type="GO" id="GO:0008113">
    <property type="term" value="F:peptide-methionine (S)-S-oxide reductase activity"/>
    <property type="evidence" value="ECO:0007669"/>
    <property type="project" value="UniProtKB-UniRule"/>
</dbReference>
<comment type="caution">
    <text evidence="6">The sequence shown here is derived from an EMBL/GenBank/DDBJ whole genome shotgun (WGS) entry which is preliminary data.</text>
</comment>
<gene>
    <name evidence="4 6" type="primary">msrA</name>
    <name evidence="6" type="ORF">GWO12_12320</name>
</gene>
<proteinExistence type="inferred from homology"/>
<dbReference type="AlphaFoldDB" id="A0AAE4Z906"/>
<evidence type="ECO:0000313" key="7">
    <source>
        <dbReference type="Proteomes" id="UP000702544"/>
    </source>
</evidence>
<dbReference type="PANTHER" id="PTHR43774:SF1">
    <property type="entry name" value="PEPTIDE METHIONINE SULFOXIDE REDUCTASE MSRA 2"/>
    <property type="match status" value="1"/>
</dbReference>
<dbReference type="InterPro" id="IPR036509">
    <property type="entry name" value="Met_Sox_Rdtase_MsrA_sf"/>
</dbReference>
<evidence type="ECO:0000256" key="2">
    <source>
        <dbReference type="ARBA" id="ARBA00047806"/>
    </source>
</evidence>
<sequence length="218" mass="24807">MIRLSRYTRAGLALAIGAIVLAFAWRPATRATQDTTGETRTAVFAGGCFWGIEAVFEHTRGVVSAVSGYGNGDIPNPSYRQVTTGRTGYAESVRVTYDPAKVNYRQLLQVFFAVHDPTQLNRQGPDVGTSYRSAIFYMNDEQRRAVEAYIAQLSAEGRFDREIVTEVEPLENFYEAEAYHQNYLARHPNQPYIVRYDLPKLEHVKDNFPSLWREERTN</sequence>
<comment type="catalytic activity">
    <reaction evidence="3 4">
        <text>[thioredoxin]-disulfide + L-methionine + H2O = L-methionine (S)-S-oxide + [thioredoxin]-dithiol</text>
        <dbReference type="Rhea" id="RHEA:19993"/>
        <dbReference type="Rhea" id="RHEA-COMP:10698"/>
        <dbReference type="Rhea" id="RHEA-COMP:10700"/>
        <dbReference type="ChEBI" id="CHEBI:15377"/>
        <dbReference type="ChEBI" id="CHEBI:29950"/>
        <dbReference type="ChEBI" id="CHEBI:50058"/>
        <dbReference type="ChEBI" id="CHEBI:57844"/>
        <dbReference type="ChEBI" id="CHEBI:58772"/>
        <dbReference type="EC" id="1.8.4.11"/>
    </reaction>
</comment>
<protein>
    <recommendedName>
        <fullName evidence="4">Peptide methionine sulfoxide reductase MsrA</fullName>
        <shortName evidence="4">Protein-methionine-S-oxide reductase</shortName>
        <ecNumber evidence="4">1.8.4.11</ecNumber>
    </recommendedName>
    <alternativeName>
        <fullName evidence="4">Peptide-methionine (S)-S-oxide reductase</fullName>
        <shortName evidence="4">Peptide Met(O) reductase</shortName>
    </alternativeName>
</protein>
<evidence type="ECO:0000313" key="6">
    <source>
        <dbReference type="EMBL" id="NIR75878.1"/>
    </source>
</evidence>
<dbReference type="InterPro" id="IPR002569">
    <property type="entry name" value="Met_Sox_Rdtase_MsrA_dom"/>
</dbReference>
<accession>A0AAE4Z906</accession>
<dbReference type="Pfam" id="PF01625">
    <property type="entry name" value="PMSR"/>
    <property type="match status" value="1"/>
</dbReference>
<comment type="function">
    <text evidence="4">Has an important function as a repair enzyme for proteins that have been inactivated by oxidation. Catalyzes the reversible oxidation-reduction of methionine sulfoxide in proteins to methionine.</text>
</comment>